<evidence type="ECO:0000313" key="3">
    <source>
        <dbReference type="Proteomes" id="UP000019102"/>
    </source>
</evidence>
<evidence type="ECO:0000313" key="2">
    <source>
        <dbReference type="EMBL" id="GAE93683.1"/>
    </source>
</evidence>
<sequence>MKSEVYSEFLNPFEWFEILGLLLFFLALGFVFSLISQMGYFAYLTVNQFALSIFRGYWSIIQIGLIAFALFDLVYFRYKGAEEGDNYNIFTNCYCLIYL</sequence>
<dbReference type="Pfam" id="PF14089">
    <property type="entry name" value="KbaA"/>
    <property type="match status" value="1"/>
</dbReference>
<dbReference type="InterPro" id="IPR024164">
    <property type="entry name" value="KinB-signalling_activ"/>
</dbReference>
<protein>
    <submittedName>
        <fullName evidence="2">KinB signaling pathway activation protein</fullName>
    </submittedName>
</protein>
<dbReference type="GO" id="GO:0045881">
    <property type="term" value="P:positive regulation of sporulation resulting in formation of a cellular spore"/>
    <property type="evidence" value="ECO:0007669"/>
    <property type="project" value="InterPro"/>
</dbReference>
<gene>
    <name evidence="2" type="ORF">JCM21714_2786</name>
</gene>
<feature type="transmembrane region" description="Helical" evidence="1">
    <location>
        <begin position="56"/>
        <end position="78"/>
    </location>
</feature>
<keyword evidence="1" id="KW-0812">Transmembrane</keyword>
<dbReference type="Proteomes" id="UP000019102">
    <property type="component" value="Unassembled WGS sequence"/>
</dbReference>
<organism evidence="2 3">
    <name type="scientific">Gracilibacillus boraciitolerans JCM 21714</name>
    <dbReference type="NCBI Taxonomy" id="1298598"/>
    <lineage>
        <taxon>Bacteria</taxon>
        <taxon>Bacillati</taxon>
        <taxon>Bacillota</taxon>
        <taxon>Bacilli</taxon>
        <taxon>Bacillales</taxon>
        <taxon>Bacillaceae</taxon>
        <taxon>Gracilibacillus</taxon>
    </lineage>
</organism>
<keyword evidence="3" id="KW-1185">Reference proteome</keyword>
<dbReference type="SMART" id="SM01251">
    <property type="entry name" value="KbaA"/>
    <property type="match status" value="1"/>
</dbReference>
<proteinExistence type="predicted"/>
<feature type="transmembrane region" description="Helical" evidence="1">
    <location>
        <begin position="20"/>
        <end position="44"/>
    </location>
</feature>
<comment type="caution">
    <text evidence="2">The sequence shown here is derived from an EMBL/GenBank/DDBJ whole genome shotgun (WGS) entry which is preliminary data.</text>
</comment>
<name>W4VLH7_9BACI</name>
<evidence type="ECO:0000256" key="1">
    <source>
        <dbReference type="SAM" id="Phobius"/>
    </source>
</evidence>
<reference evidence="2 3" key="1">
    <citation type="journal article" date="2014" name="Genome Announc.">
        <title>Draft Genome Sequence of the Boron-Tolerant and Moderately Halotolerant Bacterium Gracilibacillus boraciitolerans JCM 21714T.</title>
        <authorList>
            <person name="Ahmed I."/>
            <person name="Oshima K."/>
            <person name="Suda W."/>
            <person name="Kitamura K."/>
            <person name="Iida T."/>
            <person name="Ohmori Y."/>
            <person name="Fujiwara T."/>
            <person name="Hattori M."/>
            <person name="Ohkuma M."/>
        </authorList>
    </citation>
    <scope>NUCLEOTIDE SEQUENCE [LARGE SCALE GENOMIC DNA]</scope>
    <source>
        <strain evidence="2 3">JCM 21714</strain>
    </source>
</reference>
<dbReference type="EMBL" id="BAVS01000015">
    <property type="protein sequence ID" value="GAE93683.1"/>
    <property type="molecule type" value="Genomic_DNA"/>
</dbReference>
<keyword evidence="1" id="KW-0472">Membrane</keyword>
<dbReference type="STRING" id="1298598.JCM21714_2786"/>
<keyword evidence="1" id="KW-1133">Transmembrane helix</keyword>
<dbReference type="AlphaFoldDB" id="W4VLH7"/>
<accession>W4VLH7</accession>
<dbReference type="eggNOG" id="COG2194">
    <property type="taxonomic scope" value="Bacteria"/>
</dbReference>